<comment type="subcellular location">
    <subcellularLocation>
        <location evidence="3">Cytoplasm</location>
    </subcellularLocation>
</comment>
<dbReference type="Proteomes" id="UP000248214">
    <property type="component" value="Unassembled WGS sequence"/>
</dbReference>
<evidence type="ECO:0000313" key="4">
    <source>
        <dbReference type="EMBL" id="PYZ93313.1"/>
    </source>
</evidence>
<dbReference type="OrthoDB" id="9807968at2"/>
<reference evidence="4 5" key="1">
    <citation type="submission" date="2017-10" db="EMBL/GenBank/DDBJ databases">
        <title>Bacillus sp. nov., a halophilic bacterium isolated from a Keqin Lake.</title>
        <authorList>
            <person name="Wang H."/>
        </authorList>
    </citation>
    <scope>NUCLEOTIDE SEQUENCE [LARGE SCALE GENOMIC DNA]</scope>
    <source>
        <strain evidence="4 5">KQ-12</strain>
    </source>
</reference>
<dbReference type="EMBL" id="PDOD01000002">
    <property type="protein sequence ID" value="PYZ93313.1"/>
    <property type="molecule type" value="Genomic_DNA"/>
</dbReference>
<dbReference type="AlphaFoldDB" id="A0A323TL80"/>
<dbReference type="GO" id="GO:0016151">
    <property type="term" value="F:nickel cation binding"/>
    <property type="evidence" value="ECO:0007669"/>
    <property type="project" value="UniProtKB-UniRule"/>
</dbReference>
<accession>A0A323TL80</accession>
<dbReference type="InterPro" id="IPR002669">
    <property type="entry name" value="UreD"/>
</dbReference>
<protein>
    <recommendedName>
        <fullName evidence="3">Urease accessory protein UreD</fullName>
    </recommendedName>
</protein>
<dbReference type="PANTHER" id="PTHR33643">
    <property type="entry name" value="UREASE ACCESSORY PROTEIN D"/>
    <property type="match status" value="1"/>
</dbReference>
<dbReference type="HAMAP" id="MF_01384">
    <property type="entry name" value="UreD"/>
    <property type="match status" value="1"/>
</dbReference>
<keyword evidence="3" id="KW-0963">Cytoplasm</keyword>
<evidence type="ECO:0000256" key="1">
    <source>
        <dbReference type="ARBA" id="ARBA00007177"/>
    </source>
</evidence>
<organism evidence="4 5">
    <name type="scientific">Salipaludibacillus keqinensis</name>
    <dbReference type="NCBI Taxonomy" id="2045207"/>
    <lineage>
        <taxon>Bacteria</taxon>
        <taxon>Bacillati</taxon>
        <taxon>Bacillota</taxon>
        <taxon>Bacilli</taxon>
        <taxon>Bacillales</taxon>
        <taxon>Bacillaceae</taxon>
    </lineage>
</organism>
<evidence type="ECO:0000256" key="2">
    <source>
        <dbReference type="ARBA" id="ARBA00023186"/>
    </source>
</evidence>
<evidence type="ECO:0000256" key="3">
    <source>
        <dbReference type="HAMAP-Rule" id="MF_01384"/>
    </source>
</evidence>
<comment type="similarity">
    <text evidence="1 3">Belongs to the UreD family.</text>
</comment>
<gene>
    <name evidence="3" type="primary">ureD</name>
    <name evidence="4" type="ORF">CR194_08955</name>
</gene>
<comment type="caution">
    <text evidence="4">The sequence shown here is derived from an EMBL/GenBank/DDBJ whole genome shotgun (WGS) entry which is preliminary data.</text>
</comment>
<comment type="function">
    <text evidence="3">Required for maturation of urease via the functional incorporation of the urease nickel metallocenter.</text>
</comment>
<sequence length="271" mass="31387">MSLTGAMEIKAVKKAERTILSHCYYEGALKLTRPVYLDENAPSVYMIHVGGGYVDGDVYTTQIQAAREAELSVTTQSHTKVYKTPKKPVVQKTSIHMEENSLVEYMPDPLIAYEQARFVQETDVHMKEGARLIYSDMMTPGWAEDGRSFSYDWIRSMLKVYKNERLVVFDHLFLEPDESISGLMQMEGYSHTGMLLVLHDSVDEKFINIVYERLNTMNLEARFGISELPVKGFMLRILAHSTKTLEELIYKAHDYIRSNLLHRENIQWRKY</sequence>
<dbReference type="PANTHER" id="PTHR33643:SF1">
    <property type="entry name" value="UREASE ACCESSORY PROTEIN D"/>
    <property type="match status" value="1"/>
</dbReference>
<proteinExistence type="inferred from homology"/>
<name>A0A323TL80_9BACI</name>
<evidence type="ECO:0000313" key="5">
    <source>
        <dbReference type="Proteomes" id="UP000248214"/>
    </source>
</evidence>
<keyword evidence="5" id="KW-1185">Reference proteome</keyword>
<keyword evidence="3" id="KW-0996">Nickel insertion</keyword>
<dbReference type="GO" id="GO:0005737">
    <property type="term" value="C:cytoplasm"/>
    <property type="evidence" value="ECO:0007669"/>
    <property type="project" value="UniProtKB-SubCell"/>
</dbReference>
<keyword evidence="2 3" id="KW-0143">Chaperone</keyword>
<dbReference type="Pfam" id="PF01774">
    <property type="entry name" value="UreD"/>
    <property type="match status" value="1"/>
</dbReference>
<comment type="subunit">
    <text evidence="3">UreD, UreF and UreG form a complex that acts as a GTP-hydrolysis-dependent molecular chaperone, activating the urease apoprotein by helping to assemble the nickel containing metallocenter of UreC. The UreE protein probably delivers the nickel.</text>
</comment>